<keyword evidence="8" id="KW-1185">Reference proteome</keyword>
<evidence type="ECO:0000259" key="5">
    <source>
        <dbReference type="Pfam" id="PF00370"/>
    </source>
</evidence>
<feature type="compositionally biased region" description="Basic and acidic residues" evidence="4">
    <location>
        <begin position="443"/>
        <end position="459"/>
    </location>
</feature>
<keyword evidence="2" id="KW-0808">Transferase</keyword>
<evidence type="ECO:0000313" key="8">
    <source>
        <dbReference type="Proteomes" id="UP000613160"/>
    </source>
</evidence>
<dbReference type="Gene3D" id="3.30.420.40">
    <property type="match status" value="2"/>
</dbReference>
<evidence type="ECO:0000256" key="4">
    <source>
        <dbReference type="SAM" id="MobiDB-lite"/>
    </source>
</evidence>
<dbReference type="CDD" id="cd07772">
    <property type="entry name" value="ASKHA_NBD_FGGY_NaCK-like"/>
    <property type="match status" value="1"/>
</dbReference>
<dbReference type="InterPro" id="IPR018484">
    <property type="entry name" value="FGGY_N"/>
</dbReference>
<dbReference type="Proteomes" id="UP000613160">
    <property type="component" value="Unassembled WGS sequence"/>
</dbReference>
<dbReference type="SUPFAM" id="SSF53067">
    <property type="entry name" value="Actin-like ATPase domain"/>
    <property type="match status" value="1"/>
</dbReference>
<protein>
    <submittedName>
        <fullName evidence="7">Carbohydrate kinase</fullName>
    </submittedName>
</protein>
<organism evidence="7 8">
    <name type="scientific">Aureimonas glaciei</name>
    <dbReference type="NCBI Taxonomy" id="1776957"/>
    <lineage>
        <taxon>Bacteria</taxon>
        <taxon>Pseudomonadati</taxon>
        <taxon>Pseudomonadota</taxon>
        <taxon>Alphaproteobacteria</taxon>
        <taxon>Hyphomicrobiales</taxon>
        <taxon>Aurantimonadaceae</taxon>
        <taxon>Aureimonas</taxon>
    </lineage>
</organism>
<name>A0A917D8Y5_9HYPH</name>
<dbReference type="InterPro" id="IPR050406">
    <property type="entry name" value="FGGY_Carb_Kinase"/>
</dbReference>
<dbReference type="Pfam" id="PF21546">
    <property type="entry name" value="FGGY_C_2"/>
    <property type="match status" value="1"/>
</dbReference>
<keyword evidence="3 7" id="KW-0418">Kinase</keyword>
<dbReference type="InterPro" id="IPR049382">
    <property type="entry name" value="FGGY_C_2"/>
</dbReference>
<reference evidence="7" key="2">
    <citation type="submission" date="2020-09" db="EMBL/GenBank/DDBJ databases">
        <authorList>
            <person name="Sun Q."/>
            <person name="Zhou Y."/>
        </authorList>
    </citation>
    <scope>NUCLEOTIDE SEQUENCE</scope>
    <source>
        <strain evidence="7">CGMCC 1.15493</strain>
    </source>
</reference>
<proteinExistence type="inferred from homology"/>
<dbReference type="AlphaFoldDB" id="A0A917D8Y5"/>
<feature type="region of interest" description="Disordered" evidence="4">
    <location>
        <begin position="440"/>
        <end position="459"/>
    </location>
</feature>
<dbReference type="GO" id="GO:0005975">
    <property type="term" value="P:carbohydrate metabolic process"/>
    <property type="evidence" value="ECO:0007669"/>
    <property type="project" value="InterPro"/>
</dbReference>
<dbReference type="EMBL" id="BMJJ01000002">
    <property type="protein sequence ID" value="GGD10359.1"/>
    <property type="molecule type" value="Genomic_DNA"/>
</dbReference>
<feature type="region of interest" description="Disordered" evidence="4">
    <location>
        <begin position="480"/>
        <end position="500"/>
    </location>
</feature>
<dbReference type="GO" id="GO:0016301">
    <property type="term" value="F:kinase activity"/>
    <property type="evidence" value="ECO:0007669"/>
    <property type="project" value="UniProtKB-KW"/>
</dbReference>
<accession>A0A917D8Y5</accession>
<comment type="similarity">
    <text evidence="1">Belongs to the FGGY kinase family.</text>
</comment>
<feature type="domain" description="Carbohydrate kinase FGGY N-terminal" evidence="5">
    <location>
        <begin position="26"/>
        <end position="259"/>
    </location>
</feature>
<comment type="caution">
    <text evidence="7">The sequence shown here is derived from an EMBL/GenBank/DDBJ whole genome shotgun (WGS) entry which is preliminary data.</text>
</comment>
<dbReference type="Pfam" id="PF00370">
    <property type="entry name" value="FGGY_N"/>
    <property type="match status" value="1"/>
</dbReference>
<dbReference type="RefSeq" id="WP_188849614.1">
    <property type="nucleotide sequence ID" value="NZ_BMJJ01000002.1"/>
</dbReference>
<reference evidence="7" key="1">
    <citation type="journal article" date="2014" name="Int. J. Syst. Evol. Microbiol.">
        <title>Complete genome sequence of Corynebacterium casei LMG S-19264T (=DSM 44701T), isolated from a smear-ripened cheese.</title>
        <authorList>
            <consortium name="US DOE Joint Genome Institute (JGI-PGF)"/>
            <person name="Walter F."/>
            <person name="Albersmeier A."/>
            <person name="Kalinowski J."/>
            <person name="Ruckert C."/>
        </authorList>
    </citation>
    <scope>NUCLEOTIDE SEQUENCE</scope>
    <source>
        <strain evidence="7">CGMCC 1.15493</strain>
    </source>
</reference>
<dbReference type="PANTHER" id="PTHR43095:SF5">
    <property type="entry name" value="XYLULOSE KINASE"/>
    <property type="match status" value="1"/>
</dbReference>
<evidence type="ECO:0000256" key="2">
    <source>
        <dbReference type="ARBA" id="ARBA00022679"/>
    </source>
</evidence>
<dbReference type="PANTHER" id="PTHR43095">
    <property type="entry name" value="SUGAR KINASE"/>
    <property type="match status" value="1"/>
</dbReference>
<sequence>MSPEPRAPLAASSAAIPPAPRFVAVIDIGKTNAKLVLHDLEKARDRDVRSIPNRVLTDGPYPHADVEGLSAFILDGLDAFAGAGPLDAISITTHGAACALVDAEGLVLPVLDYEHDLAGPISDDYEALRPDFAETQSPRLPKGLNVGNQLYWLQRRFPSAFGRATHFLTYPQYWAFRLTGVAACEITSLGCHTDLWNPAAGDVSSLVDRLGWRSLFAPMRSAFDVLGSLRPDIAAAIGLAPGRQLPVFCGIHDSNASLLPHLLSREAPFSVVSTGTWIVSFAVGGKPTALDPARDTLVNVDAFARPTPSAMFMGGREFDLLTRGAADEPDDACVAALVARQVMALPGFVPGTGPFPASEGCWSEDPDSLSPAERSAVASLYAALMVDTVLGLIGGDGPTVVEGPFARNGVFLDTLAALTGRPVIASAGVTGTSAGAALLARGSQHERRELSGGQRRGEKTDPALLDYAAVWRRRAASAVSPAATASTFLPPRTSQRPNIG</sequence>
<evidence type="ECO:0000313" key="7">
    <source>
        <dbReference type="EMBL" id="GGD10359.1"/>
    </source>
</evidence>
<gene>
    <name evidence="7" type="ORF">GCM10011335_11560</name>
</gene>
<evidence type="ECO:0000256" key="3">
    <source>
        <dbReference type="ARBA" id="ARBA00022777"/>
    </source>
</evidence>
<evidence type="ECO:0000256" key="1">
    <source>
        <dbReference type="ARBA" id="ARBA00009156"/>
    </source>
</evidence>
<dbReference type="InterPro" id="IPR043129">
    <property type="entry name" value="ATPase_NBD"/>
</dbReference>
<evidence type="ECO:0000259" key="6">
    <source>
        <dbReference type="Pfam" id="PF21546"/>
    </source>
</evidence>
<feature type="domain" description="Carbohydrate kinase FGGY C-terminal" evidence="6">
    <location>
        <begin position="266"/>
        <end position="442"/>
    </location>
</feature>